<dbReference type="Proteomes" id="UP000250235">
    <property type="component" value="Unassembled WGS sequence"/>
</dbReference>
<gene>
    <name evidence="2" type="ORF">F511_38230</name>
</gene>
<evidence type="ECO:0000256" key="1">
    <source>
        <dbReference type="SAM" id="MobiDB-lite"/>
    </source>
</evidence>
<feature type="region of interest" description="Disordered" evidence="1">
    <location>
        <begin position="15"/>
        <end position="157"/>
    </location>
</feature>
<reference evidence="2 3" key="1">
    <citation type="journal article" date="2015" name="Proc. Natl. Acad. Sci. U.S.A.">
        <title>The resurrection genome of Boea hygrometrica: A blueprint for survival of dehydration.</title>
        <authorList>
            <person name="Xiao L."/>
            <person name="Yang G."/>
            <person name="Zhang L."/>
            <person name="Yang X."/>
            <person name="Zhao S."/>
            <person name="Ji Z."/>
            <person name="Zhou Q."/>
            <person name="Hu M."/>
            <person name="Wang Y."/>
            <person name="Chen M."/>
            <person name="Xu Y."/>
            <person name="Jin H."/>
            <person name="Xiao X."/>
            <person name="Hu G."/>
            <person name="Bao F."/>
            <person name="Hu Y."/>
            <person name="Wan P."/>
            <person name="Li L."/>
            <person name="Deng X."/>
            <person name="Kuang T."/>
            <person name="Xiang C."/>
            <person name="Zhu J.K."/>
            <person name="Oliver M.J."/>
            <person name="He Y."/>
        </authorList>
    </citation>
    <scope>NUCLEOTIDE SEQUENCE [LARGE SCALE GENOMIC DNA]</scope>
    <source>
        <strain evidence="3">cv. XS01</strain>
    </source>
</reference>
<proteinExistence type="predicted"/>
<organism evidence="2 3">
    <name type="scientific">Dorcoceras hygrometricum</name>
    <dbReference type="NCBI Taxonomy" id="472368"/>
    <lineage>
        <taxon>Eukaryota</taxon>
        <taxon>Viridiplantae</taxon>
        <taxon>Streptophyta</taxon>
        <taxon>Embryophyta</taxon>
        <taxon>Tracheophyta</taxon>
        <taxon>Spermatophyta</taxon>
        <taxon>Magnoliopsida</taxon>
        <taxon>eudicotyledons</taxon>
        <taxon>Gunneridae</taxon>
        <taxon>Pentapetalae</taxon>
        <taxon>asterids</taxon>
        <taxon>lamiids</taxon>
        <taxon>Lamiales</taxon>
        <taxon>Gesneriaceae</taxon>
        <taxon>Didymocarpoideae</taxon>
        <taxon>Trichosporeae</taxon>
        <taxon>Loxocarpinae</taxon>
        <taxon>Dorcoceras</taxon>
    </lineage>
</organism>
<evidence type="ECO:0000313" key="3">
    <source>
        <dbReference type="Proteomes" id="UP000250235"/>
    </source>
</evidence>
<feature type="compositionally biased region" description="Polar residues" evidence="1">
    <location>
        <begin position="109"/>
        <end position="123"/>
    </location>
</feature>
<accession>A0A2Z7ABI2</accession>
<keyword evidence="3" id="KW-1185">Reference proteome</keyword>
<sequence>MKIAEQQAFDCIEDIRTEVAQKHPAQADSREHQAPDQKSEHQAQAGSCDQSFEEEEPVPIDESPIIRVNPTLRTTLSRPFLKTMQAAVDRQSGPRPDSRHLRQPALEGLTNSARMETPQSGGRNKSGEGAAATALGGGRRRREAWRGGGGRNLRVGG</sequence>
<dbReference type="AlphaFoldDB" id="A0A2Z7ABI2"/>
<dbReference type="EMBL" id="KV019098">
    <property type="protein sequence ID" value="KZV16302.1"/>
    <property type="molecule type" value="Genomic_DNA"/>
</dbReference>
<feature type="compositionally biased region" description="Gly residues" evidence="1">
    <location>
        <begin position="146"/>
        <end position="157"/>
    </location>
</feature>
<evidence type="ECO:0000313" key="2">
    <source>
        <dbReference type="EMBL" id="KZV16302.1"/>
    </source>
</evidence>
<protein>
    <submittedName>
        <fullName evidence="2">Uncharacterized protein</fullName>
    </submittedName>
</protein>
<feature type="compositionally biased region" description="Basic and acidic residues" evidence="1">
    <location>
        <begin position="28"/>
        <end position="41"/>
    </location>
</feature>
<name>A0A2Z7ABI2_9LAMI</name>